<dbReference type="PANTHER" id="PTHR44749">
    <property type="entry name" value="SUPPRESSOR OF RPS4-RLD 1"/>
    <property type="match status" value="1"/>
</dbReference>
<evidence type="ECO:0000313" key="2">
    <source>
        <dbReference type="Proteomes" id="UP001165343"/>
    </source>
</evidence>
<protein>
    <recommendedName>
        <fullName evidence="3">Tetratricopeptide repeat protein</fullName>
    </recommendedName>
</protein>
<dbReference type="InterPro" id="IPR011990">
    <property type="entry name" value="TPR-like_helical_dom_sf"/>
</dbReference>
<reference evidence="1" key="1">
    <citation type="submission" date="2022-05" db="EMBL/GenBank/DDBJ databases">
        <authorList>
            <person name="Jo J.-H."/>
            <person name="Im W.-T."/>
        </authorList>
    </citation>
    <scope>NUCLEOTIDE SEQUENCE</scope>
    <source>
        <strain evidence="1">RG327</strain>
    </source>
</reference>
<comment type="caution">
    <text evidence="1">The sequence shown here is derived from an EMBL/GenBank/DDBJ whole genome shotgun (WGS) entry which is preliminary data.</text>
</comment>
<dbReference type="SUPFAM" id="SSF48452">
    <property type="entry name" value="TPR-like"/>
    <property type="match status" value="2"/>
</dbReference>
<dbReference type="RefSeq" id="WP_249868010.1">
    <property type="nucleotide sequence ID" value="NZ_JAMGBC010000001.1"/>
</dbReference>
<accession>A0ABT0RFM2</accession>
<organism evidence="1 2">
    <name type="scientific">Sphingomonas anseongensis</name>
    <dbReference type="NCBI Taxonomy" id="2908207"/>
    <lineage>
        <taxon>Bacteria</taxon>
        <taxon>Pseudomonadati</taxon>
        <taxon>Pseudomonadota</taxon>
        <taxon>Alphaproteobacteria</taxon>
        <taxon>Sphingomonadales</taxon>
        <taxon>Sphingomonadaceae</taxon>
        <taxon>Sphingomonas</taxon>
    </lineage>
</organism>
<evidence type="ECO:0000313" key="1">
    <source>
        <dbReference type="EMBL" id="MCL6679090.1"/>
    </source>
</evidence>
<name>A0ABT0RFM2_9SPHN</name>
<dbReference type="Proteomes" id="UP001165343">
    <property type="component" value="Unassembled WGS sequence"/>
</dbReference>
<sequence length="842" mass="93492">MSDFVITPIGTCRIHTPLRRAAGRYPMQVEQRRNYGFVHSSAEALQLLRFLQGEKQFDPRVAPLVARDANLQQYESESWEPSNLHLVEISSAKRISSGDDIVQSNYLSHYYADFFASADRGRTFWSLIKKAHRKELLDYLGRQASYRLLSRDDRELLISLRMEPQSFKAIKSDMAEIAERLGSGRLLFVTHVNAAGPDGEPIPARDRLIRWVKMAAEQLGVPVFDPTTAMVDFGQDKALESGGLDLTHYTPAFYDRVYDEIHSAHVVPLMGASGIGRLPDTEREQVARQAAKLEAMLEIGDFFTASRDIHQAVEDSPDALPLIELRGLVRSRIGDFRGAVEDLTRVGDDGALSQAMRVGLVEALSATGDPERALKTAQSLLAEEYESAALYAAAAGAAERAGKIDLAISYAKQAFRNDKNSLATALRALILLIDHRGPEETAAWRRELLESAGTSANGAFEVAMWAIRNRDEELFAAALKAVAPLDKAATVDLLEDAASAGLHRGVARSIGLAAALGRIPRSISERRLAIIKESVETARRLIDQGRLEEAHDVAHGLLSLEDISSTQIPGRKLAGEARRLIREMSQGFRTDIRNAYVAKDIDEVLRIGAAAGDLLLSLPDGAINYARALHSAGRVEEALDLMKRVRVEHPDNFAATRWAARLAALAGDYSTALELYGDLRRSPTDETRKIDSELRQFFSRAGPRALKQLRRLVLEEEVEQALRLARLIKQEVGSADRVDRELNRLHTQLRTRLREIEQGEGDAEEGEALLRQMVKLRPADTRLLRKLALELMAQLRFAEAAEVWDRIQSVEPDNETAPRQRERCLKMAQRRAQAGAEIEAAA</sequence>
<dbReference type="InterPro" id="IPR044650">
    <property type="entry name" value="SRFR1-like"/>
</dbReference>
<dbReference type="Gene3D" id="1.25.40.10">
    <property type="entry name" value="Tetratricopeptide repeat domain"/>
    <property type="match status" value="3"/>
</dbReference>
<proteinExistence type="predicted"/>
<dbReference type="PANTHER" id="PTHR44749:SF1">
    <property type="entry name" value="TETRATRICOPEPTIDE-LIKE HELICAL DOMAIN-CONTAINING PROTEIN"/>
    <property type="match status" value="1"/>
</dbReference>
<evidence type="ECO:0008006" key="3">
    <source>
        <dbReference type="Google" id="ProtNLM"/>
    </source>
</evidence>
<keyword evidence="2" id="KW-1185">Reference proteome</keyword>
<dbReference type="EMBL" id="JAMGBC010000001">
    <property type="protein sequence ID" value="MCL6679090.1"/>
    <property type="molecule type" value="Genomic_DNA"/>
</dbReference>
<gene>
    <name evidence="1" type="ORF">LZ519_07135</name>
</gene>